<evidence type="ECO:0000256" key="3">
    <source>
        <dbReference type="ARBA" id="ARBA00012575"/>
    </source>
</evidence>
<feature type="compositionally biased region" description="Basic residues" evidence="8">
    <location>
        <begin position="1"/>
        <end position="16"/>
    </location>
</feature>
<dbReference type="InterPro" id="IPR002820">
    <property type="entry name" value="Mopterin_CF_biosynth-C_dom"/>
</dbReference>
<evidence type="ECO:0000256" key="7">
    <source>
        <dbReference type="HAMAP-Rule" id="MF_01224"/>
    </source>
</evidence>
<keyword evidence="4 7" id="KW-0501">Molybdenum cofactor biosynthesis</keyword>
<dbReference type="KEGG" id="amx:AM2010_1278"/>
<dbReference type="Proteomes" id="UP000037643">
    <property type="component" value="Chromosome"/>
</dbReference>
<feature type="domain" description="Molybdopterin cofactor biosynthesis C (MoaC)" evidence="9">
    <location>
        <begin position="32"/>
        <end position="165"/>
    </location>
</feature>
<dbReference type="GO" id="GO:0006777">
    <property type="term" value="P:Mo-molybdopterin cofactor biosynthetic process"/>
    <property type="evidence" value="ECO:0007669"/>
    <property type="project" value="UniProtKB-UniRule"/>
</dbReference>
<sequence length="178" mass="18757">MRSKSNRPKSNRKAGRRMSGLSHLDESGAARMVDVGAKPETARSATASGRITMRPDTIAAIRDGDLPKGDVLAAARIAGIMAAKKTGELIPLCHPLALDAVTVDFAFEDDALRVTAQVSLTGRTGVEMEALTATSVALLTLYDMAKAVQKDMTIGQVRLIAKTGGKSGDWHADGPDLE</sequence>
<dbReference type="PANTHER" id="PTHR22960:SF29">
    <property type="entry name" value="CYCLIC PYRANOPTERIN MONOPHOSPHATE SYNTHASE"/>
    <property type="match status" value="1"/>
</dbReference>
<evidence type="ECO:0000256" key="2">
    <source>
        <dbReference type="ARBA" id="ARBA00005046"/>
    </source>
</evidence>
<dbReference type="CDD" id="cd01420">
    <property type="entry name" value="MoaC_PE"/>
    <property type="match status" value="1"/>
</dbReference>
<name>A0A0G3X9P2_9SPHN</name>
<dbReference type="STRING" id="543877.AM2010_1278"/>
<dbReference type="SUPFAM" id="SSF55040">
    <property type="entry name" value="Molybdenum cofactor biosynthesis protein C, MoaC"/>
    <property type="match status" value="1"/>
</dbReference>
<organism evidence="10 11">
    <name type="scientific">Pelagerythrobacter marensis</name>
    <dbReference type="NCBI Taxonomy" id="543877"/>
    <lineage>
        <taxon>Bacteria</taxon>
        <taxon>Pseudomonadati</taxon>
        <taxon>Pseudomonadota</taxon>
        <taxon>Alphaproteobacteria</taxon>
        <taxon>Sphingomonadales</taxon>
        <taxon>Erythrobacteraceae</taxon>
        <taxon>Pelagerythrobacter</taxon>
    </lineage>
</organism>
<feature type="region of interest" description="Disordered" evidence="8">
    <location>
        <begin position="1"/>
        <end position="33"/>
    </location>
</feature>
<comment type="similarity">
    <text evidence="7">Belongs to the MoaC family.</text>
</comment>
<comment type="pathway">
    <text evidence="2 7">Cofactor biosynthesis; molybdopterin biosynthesis.</text>
</comment>
<evidence type="ECO:0000256" key="6">
    <source>
        <dbReference type="ARBA" id="ARBA00055087"/>
    </source>
</evidence>
<dbReference type="InterPro" id="IPR023045">
    <property type="entry name" value="MoaC"/>
</dbReference>
<proteinExistence type="inferred from homology"/>
<protein>
    <recommendedName>
        <fullName evidence="3 7">Cyclic pyranopterin monophosphate synthase</fullName>
        <ecNumber evidence="3 7">4.6.1.17</ecNumber>
    </recommendedName>
    <alternativeName>
        <fullName evidence="7">Molybdenum cofactor biosynthesis protein C</fullName>
    </alternativeName>
</protein>
<dbReference type="Pfam" id="PF01967">
    <property type="entry name" value="MoaC"/>
    <property type="match status" value="1"/>
</dbReference>
<dbReference type="GO" id="GO:0061799">
    <property type="term" value="F:cyclic pyranopterin monophosphate synthase activity"/>
    <property type="evidence" value="ECO:0007669"/>
    <property type="project" value="UniProtKB-UniRule"/>
</dbReference>
<evidence type="ECO:0000256" key="8">
    <source>
        <dbReference type="SAM" id="MobiDB-lite"/>
    </source>
</evidence>
<dbReference type="InterPro" id="IPR036522">
    <property type="entry name" value="MoaC_sf"/>
</dbReference>
<dbReference type="NCBIfam" id="TIGR00581">
    <property type="entry name" value="moaC"/>
    <property type="match status" value="1"/>
</dbReference>
<accession>A0A0G3X9P2</accession>
<dbReference type="EMBL" id="CP011805">
    <property type="protein sequence ID" value="AKM07351.1"/>
    <property type="molecule type" value="Genomic_DNA"/>
</dbReference>
<feature type="binding site" evidence="7">
    <location>
        <begin position="92"/>
        <end position="94"/>
    </location>
    <ligand>
        <name>substrate</name>
    </ligand>
</feature>
<dbReference type="UniPathway" id="UPA00344"/>
<comment type="catalytic activity">
    <reaction evidence="1 7">
        <text>(8S)-3',8-cyclo-7,8-dihydroguanosine 5'-triphosphate = cyclic pyranopterin phosphate + diphosphate</text>
        <dbReference type="Rhea" id="RHEA:49580"/>
        <dbReference type="ChEBI" id="CHEBI:33019"/>
        <dbReference type="ChEBI" id="CHEBI:59648"/>
        <dbReference type="ChEBI" id="CHEBI:131766"/>
        <dbReference type="EC" id="4.6.1.17"/>
    </reaction>
</comment>
<keyword evidence="11" id="KW-1185">Reference proteome</keyword>
<comment type="subunit">
    <text evidence="7">Homohexamer; trimer of dimers.</text>
</comment>
<evidence type="ECO:0000256" key="5">
    <source>
        <dbReference type="ARBA" id="ARBA00023239"/>
    </source>
</evidence>
<feature type="binding site" evidence="7">
    <location>
        <begin position="128"/>
        <end position="129"/>
    </location>
    <ligand>
        <name>substrate</name>
    </ligand>
</feature>
<dbReference type="EC" id="4.6.1.17" evidence="3 7"/>
<evidence type="ECO:0000256" key="4">
    <source>
        <dbReference type="ARBA" id="ARBA00023150"/>
    </source>
</evidence>
<dbReference type="AlphaFoldDB" id="A0A0G3X9P2"/>
<reference evidence="10 11" key="1">
    <citation type="submission" date="2015-06" db="EMBL/GenBank/DDBJ databases">
        <authorList>
            <person name="Kim K.M."/>
        </authorList>
    </citation>
    <scope>NUCLEOTIDE SEQUENCE [LARGE SCALE GENOMIC DNA]</scope>
    <source>
        <strain evidence="10 11">KCTC 22370</strain>
    </source>
</reference>
<evidence type="ECO:0000259" key="9">
    <source>
        <dbReference type="Pfam" id="PF01967"/>
    </source>
</evidence>
<dbReference type="HAMAP" id="MF_01224_B">
    <property type="entry name" value="MoaC_B"/>
    <property type="match status" value="1"/>
</dbReference>
<evidence type="ECO:0000313" key="11">
    <source>
        <dbReference type="Proteomes" id="UP000037643"/>
    </source>
</evidence>
<gene>
    <name evidence="7" type="primary">moaC</name>
    <name evidence="10" type="ORF">AM2010_1278</name>
</gene>
<dbReference type="InterPro" id="IPR047594">
    <property type="entry name" value="MoaC_bact/euk"/>
</dbReference>
<evidence type="ECO:0000256" key="1">
    <source>
        <dbReference type="ARBA" id="ARBA00001637"/>
    </source>
</evidence>
<dbReference type="InterPro" id="IPR050105">
    <property type="entry name" value="MoCo_biosynth_MoaA/MoaC"/>
</dbReference>
<dbReference type="PANTHER" id="PTHR22960">
    <property type="entry name" value="MOLYBDOPTERIN COFACTOR SYNTHESIS PROTEIN A"/>
    <property type="match status" value="1"/>
</dbReference>
<comment type="function">
    <text evidence="6 7">Catalyzes the conversion of (8S)-3',8-cyclo-7,8-dihydroguanosine 5'-triphosphate to cyclic pyranopterin monophosphate (cPMP).</text>
</comment>
<evidence type="ECO:0000313" key="10">
    <source>
        <dbReference type="EMBL" id="AKM07351.1"/>
    </source>
</evidence>
<feature type="active site" evidence="7">
    <location>
        <position position="143"/>
    </location>
</feature>
<dbReference type="Gene3D" id="3.30.70.640">
    <property type="entry name" value="Molybdopterin cofactor biosynthesis C (MoaC) domain"/>
    <property type="match status" value="1"/>
</dbReference>
<dbReference type="NCBIfam" id="NF006870">
    <property type="entry name" value="PRK09364.1"/>
    <property type="match status" value="1"/>
</dbReference>
<keyword evidence="5 7" id="KW-0456">Lyase</keyword>
<dbReference type="PATRIC" id="fig|543877.4.peg.1298"/>